<evidence type="ECO:0000313" key="3">
    <source>
        <dbReference type="Proteomes" id="UP000464262"/>
    </source>
</evidence>
<dbReference type="InterPro" id="IPR006073">
    <property type="entry name" value="GTP-bd"/>
</dbReference>
<gene>
    <name evidence="2" type="ORF">GT360_08170</name>
</gene>
<protein>
    <submittedName>
        <fullName evidence="2">DUF697 domain-containing protein</fullName>
    </submittedName>
</protein>
<feature type="domain" description="G" evidence="1">
    <location>
        <begin position="33"/>
        <end position="135"/>
    </location>
</feature>
<proteinExistence type="predicted"/>
<dbReference type="GO" id="GO:0005525">
    <property type="term" value="F:GTP binding"/>
    <property type="evidence" value="ECO:0007669"/>
    <property type="project" value="InterPro"/>
</dbReference>
<dbReference type="CDD" id="cd00882">
    <property type="entry name" value="Ras_like_GTPase"/>
    <property type="match status" value="1"/>
</dbReference>
<dbReference type="InterPro" id="IPR027417">
    <property type="entry name" value="P-loop_NTPase"/>
</dbReference>
<dbReference type="SUPFAM" id="SSF52540">
    <property type="entry name" value="P-loop containing nucleoside triphosphate hydrolases"/>
    <property type="match status" value="1"/>
</dbReference>
<name>A0A7Z2T346_9VIBR</name>
<sequence length="365" mass="40153">MFEKIKEFINPNENPDLTKAHEYQRQHLPTLWLLGKTGAGKSSLIQALTGESSAQIGNGFEPCTMHSSAYDYPKAQPVIRFLDSRGLGEAGYQPDDDIALLSKTSHALVVVMKLGEVEQSAVINALKQIRKQKRVKHLLLVHTAAQEYVHEERQRLIDHQKQLVMDTWGGEVSSIDVDFCGESGEIYHQQDLVNALTQLLPVVGLMMDEDEHANAEEQNFSQLEKEVLWYSGTASASDLIPAVGLVSVPAIQGKMLHSLANQYGVEWNKRAFSELVGALGSSVAVQYSVKLASRQIVKLIPGYGQTVGAITAAAMSFGTTYGLGRAACYYFYHKSKGEAVSVEQMQSIYRDALKKGKAASGYEKD</sequence>
<dbReference type="Proteomes" id="UP000464262">
    <property type="component" value="Chromosome 1"/>
</dbReference>
<dbReference type="Gene3D" id="3.40.50.300">
    <property type="entry name" value="P-loop containing nucleotide triphosphate hydrolases"/>
    <property type="match status" value="1"/>
</dbReference>
<evidence type="ECO:0000259" key="1">
    <source>
        <dbReference type="Pfam" id="PF01926"/>
    </source>
</evidence>
<evidence type="ECO:0000313" key="2">
    <source>
        <dbReference type="EMBL" id="QIA63494.1"/>
    </source>
</evidence>
<accession>A0A7Z2T346</accession>
<dbReference type="RefSeq" id="WP_164648387.1">
    <property type="nucleotide sequence ID" value="NZ_CP047475.1"/>
</dbReference>
<dbReference type="EMBL" id="CP047475">
    <property type="protein sequence ID" value="QIA63494.1"/>
    <property type="molecule type" value="Genomic_DNA"/>
</dbReference>
<keyword evidence="3" id="KW-1185">Reference proteome</keyword>
<reference evidence="2 3" key="1">
    <citation type="submission" date="2020-01" db="EMBL/GenBank/DDBJ databases">
        <title>Whole genome and functional gene identification of agarase of Vibrio HN897.</title>
        <authorList>
            <person name="Liu Y."/>
            <person name="Zhao Z."/>
        </authorList>
    </citation>
    <scope>NUCLEOTIDE SEQUENCE [LARGE SCALE GENOMIC DNA]</scope>
    <source>
        <strain evidence="2 3">HN897</strain>
    </source>
</reference>
<organism evidence="2 3">
    <name type="scientific">Vibrio astriarenae</name>
    <dbReference type="NCBI Taxonomy" id="1481923"/>
    <lineage>
        <taxon>Bacteria</taxon>
        <taxon>Pseudomonadati</taxon>
        <taxon>Pseudomonadota</taxon>
        <taxon>Gammaproteobacteria</taxon>
        <taxon>Vibrionales</taxon>
        <taxon>Vibrionaceae</taxon>
        <taxon>Vibrio</taxon>
    </lineage>
</organism>
<dbReference type="AlphaFoldDB" id="A0A7Z2T346"/>
<dbReference type="Pfam" id="PF01926">
    <property type="entry name" value="MMR_HSR1"/>
    <property type="match status" value="1"/>
</dbReference>
<dbReference type="KEGG" id="vas:GT360_08170"/>